<feature type="compositionally biased region" description="Basic and acidic residues" evidence="1">
    <location>
        <begin position="131"/>
        <end position="142"/>
    </location>
</feature>
<proteinExistence type="predicted"/>
<sequence>MVLGWLSSPQEMIDSLLLHVSLSRPTRMKQSEYGAAPGWKGGGNGRSQRNPANKRRSTSRFPHAKIRERPRRESNQARLGGSEFQTRLFPEKMSTRHCLEWSGEVWVALDIKVLRDDEDETRRYRKKIKQRRGERELPEKTRRPMALSGTIPTCGNPGIDPTANRTVSPRWEVSSLYNTLPLHLSAWRDGNLNKTEHFARCYSQSGTSGGTIPAFDWSDFGTPWKTEFRMTGPGIEPGSSRLRVHDVQRRNARAGETGHPRENPPTSGILRSDSPRAKIRGATPPGIEPGSPWRDASSLATTSPRPLTSGATVPERLTRSPPTKANQVQSPAGSPDFRKWESCRTMPLVSRFSRGSPVSPAPSIPAPFHIHLKHAHRLSRPQC</sequence>
<evidence type="ECO:0000313" key="2">
    <source>
        <dbReference type="EMBL" id="KAJ8894034.1"/>
    </source>
</evidence>
<feature type="compositionally biased region" description="Polar residues" evidence="1">
    <location>
        <begin position="298"/>
        <end position="311"/>
    </location>
</feature>
<feature type="region of interest" description="Disordered" evidence="1">
    <location>
        <begin position="32"/>
        <end position="83"/>
    </location>
</feature>
<gene>
    <name evidence="2" type="ORF">PR048_006644</name>
</gene>
<feature type="compositionally biased region" description="Basic and acidic residues" evidence="1">
    <location>
        <begin position="65"/>
        <end position="75"/>
    </location>
</feature>
<reference evidence="2 3" key="1">
    <citation type="submission" date="2023-02" db="EMBL/GenBank/DDBJ databases">
        <title>LHISI_Scaffold_Assembly.</title>
        <authorList>
            <person name="Stuart O.P."/>
            <person name="Cleave R."/>
            <person name="Magrath M.J.L."/>
            <person name="Mikheyev A.S."/>
        </authorList>
    </citation>
    <scope>NUCLEOTIDE SEQUENCE [LARGE SCALE GENOMIC DNA]</scope>
    <source>
        <strain evidence="2">Daus_M_001</strain>
        <tissue evidence="2">Leg muscle</tissue>
    </source>
</reference>
<organism evidence="2 3">
    <name type="scientific">Dryococelus australis</name>
    <dbReference type="NCBI Taxonomy" id="614101"/>
    <lineage>
        <taxon>Eukaryota</taxon>
        <taxon>Metazoa</taxon>
        <taxon>Ecdysozoa</taxon>
        <taxon>Arthropoda</taxon>
        <taxon>Hexapoda</taxon>
        <taxon>Insecta</taxon>
        <taxon>Pterygota</taxon>
        <taxon>Neoptera</taxon>
        <taxon>Polyneoptera</taxon>
        <taxon>Phasmatodea</taxon>
        <taxon>Verophasmatodea</taxon>
        <taxon>Anareolatae</taxon>
        <taxon>Phasmatidae</taxon>
        <taxon>Eurycanthinae</taxon>
        <taxon>Dryococelus</taxon>
    </lineage>
</organism>
<evidence type="ECO:0000313" key="3">
    <source>
        <dbReference type="Proteomes" id="UP001159363"/>
    </source>
</evidence>
<evidence type="ECO:0000256" key="1">
    <source>
        <dbReference type="SAM" id="MobiDB-lite"/>
    </source>
</evidence>
<name>A0ABQ9IBI8_9NEOP</name>
<feature type="compositionally biased region" description="Polar residues" evidence="1">
    <location>
        <begin position="320"/>
        <end position="332"/>
    </location>
</feature>
<dbReference type="Proteomes" id="UP001159363">
    <property type="component" value="Chromosome 2"/>
</dbReference>
<protein>
    <submittedName>
        <fullName evidence="2">Uncharacterized protein</fullName>
    </submittedName>
</protein>
<feature type="region of interest" description="Disordered" evidence="1">
    <location>
        <begin position="250"/>
        <end position="339"/>
    </location>
</feature>
<accession>A0ABQ9IBI8</accession>
<feature type="compositionally biased region" description="Basic residues" evidence="1">
    <location>
        <begin position="52"/>
        <end position="64"/>
    </location>
</feature>
<feature type="region of interest" description="Disordered" evidence="1">
    <location>
        <begin position="130"/>
        <end position="160"/>
    </location>
</feature>
<dbReference type="EMBL" id="JARBHB010000002">
    <property type="protein sequence ID" value="KAJ8894034.1"/>
    <property type="molecule type" value="Genomic_DNA"/>
</dbReference>
<keyword evidence="3" id="KW-1185">Reference proteome</keyword>
<comment type="caution">
    <text evidence="2">The sequence shown here is derived from an EMBL/GenBank/DDBJ whole genome shotgun (WGS) entry which is preliminary data.</text>
</comment>